<dbReference type="Proteomes" id="UP000013785">
    <property type="component" value="Unassembled WGS sequence"/>
</dbReference>
<feature type="domain" description="BppU N-terminal" evidence="1">
    <location>
        <begin position="3"/>
        <end position="141"/>
    </location>
</feature>
<accession>R3TKM9</accession>
<protein>
    <recommendedName>
        <fullName evidence="1">BppU N-terminal domain-containing protein</fullName>
    </recommendedName>
</protein>
<proteinExistence type="predicted"/>
<name>R3TKM9_9ENTE</name>
<comment type="caution">
    <text evidence="2">The sequence shown here is derived from an EMBL/GenBank/DDBJ whole genome shotgun (WGS) entry which is preliminary data.</text>
</comment>
<evidence type="ECO:0000313" key="2">
    <source>
        <dbReference type="EMBL" id="EOL41618.1"/>
    </source>
</evidence>
<dbReference type="OrthoDB" id="9795386at2"/>
<gene>
    <name evidence="2" type="ORF">UC3_03182</name>
</gene>
<keyword evidence="3" id="KW-1185">Reference proteome</keyword>
<evidence type="ECO:0000259" key="1">
    <source>
        <dbReference type="Pfam" id="PF10651"/>
    </source>
</evidence>
<evidence type="ECO:0000313" key="3">
    <source>
        <dbReference type="Proteomes" id="UP000013785"/>
    </source>
</evidence>
<sequence>MSKWKLNLSTTEPAQFIGMIRVRQENKQTESVEVHISENGEPLDLTGGDVFLEVMIGTKAVQSKAVVVDAKKGIIRYTFDSYSMQKIGRIEGAQFVFYKGKSLIGSTQPFSYFVIRAVSQTKGETGSYWQTIEELIEEMTDFINSNKGEFTQWFEEVKNLLYEMDPGGTIVKELMEARKSITGHGYSSLSERLEADFTDLYAIDSSKIDGLITIQDDLFSQNHETVKLADVMFTTEKCARVIATIDDKNQDTFYLSKVGEINE</sequence>
<dbReference type="eggNOG" id="ENOG50340IJ">
    <property type="taxonomic scope" value="Bacteria"/>
</dbReference>
<dbReference type="PATRIC" id="fig|1158610.3.peg.3169"/>
<dbReference type="Pfam" id="PF10651">
    <property type="entry name" value="BppU_N"/>
    <property type="match status" value="1"/>
</dbReference>
<dbReference type="HOGENOM" id="CLU_058599_0_0_9"/>
<dbReference type="Gene3D" id="2.60.40.3350">
    <property type="match status" value="1"/>
</dbReference>
<dbReference type="AlphaFoldDB" id="R3TKM9"/>
<dbReference type="STRING" id="154621.RV11_GL002860"/>
<dbReference type="EMBL" id="AJAT01000018">
    <property type="protein sequence ID" value="EOL41618.1"/>
    <property type="molecule type" value="Genomic_DNA"/>
</dbReference>
<organism evidence="2 3">
    <name type="scientific">Enterococcus phoeniculicola ATCC BAA-412</name>
    <dbReference type="NCBI Taxonomy" id="1158610"/>
    <lineage>
        <taxon>Bacteria</taxon>
        <taxon>Bacillati</taxon>
        <taxon>Bacillota</taxon>
        <taxon>Bacilli</taxon>
        <taxon>Lactobacillales</taxon>
        <taxon>Enterococcaceae</taxon>
        <taxon>Enterococcus</taxon>
    </lineage>
</organism>
<dbReference type="RefSeq" id="WP_010769814.1">
    <property type="nucleotide sequence ID" value="NZ_ASWE01000001.1"/>
</dbReference>
<reference evidence="2 3" key="1">
    <citation type="submission" date="2013-02" db="EMBL/GenBank/DDBJ databases">
        <title>The Genome Sequence of Enterococcus phoeniculicola BAA-412.</title>
        <authorList>
            <consortium name="The Broad Institute Genome Sequencing Platform"/>
            <consortium name="The Broad Institute Genome Sequencing Center for Infectious Disease"/>
            <person name="Earl A.M."/>
            <person name="Gilmore M.S."/>
            <person name="Lebreton F."/>
            <person name="Walker B."/>
            <person name="Young S.K."/>
            <person name="Zeng Q."/>
            <person name="Gargeya S."/>
            <person name="Fitzgerald M."/>
            <person name="Haas B."/>
            <person name="Abouelleil A."/>
            <person name="Alvarado L."/>
            <person name="Arachchi H.M."/>
            <person name="Berlin A.M."/>
            <person name="Chapman S.B."/>
            <person name="Dewar J."/>
            <person name="Goldberg J."/>
            <person name="Griggs A."/>
            <person name="Gujja S."/>
            <person name="Hansen M."/>
            <person name="Howarth C."/>
            <person name="Imamovic A."/>
            <person name="Larimer J."/>
            <person name="McCowan C."/>
            <person name="Murphy C."/>
            <person name="Neiman D."/>
            <person name="Pearson M."/>
            <person name="Priest M."/>
            <person name="Roberts A."/>
            <person name="Saif S."/>
            <person name="Shea T."/>
            <person name="Sisk P."/>
            <person name="Sykes S."/>
            <person name="Wortman J."/>
            <person name="Nusbaum C."/>
            <person name="Birren B."/>
        </authorList>
    </citation>
    <scope>NUCLEOTIDE SEQUENCE [LARGE SCALE GENOMIC DNA]</scope>
    <source>
        <strain evidence="2 3">ATCC BAA-412</strain>
    </source>
</reference>
<dbReference type="InterPro" id="IPR018913">
    <property type="entry name" value="BppU_N"/>
</dbReference>
<dbReference type="Gene3D" id="6.10.250.1350">
    <property type="match status" value="1"/>
</dbReference>